<evidence type="ECO:0000313" key="5">
    <source>
        <dbReference type="Proteomes" id="UP000054241"/>
    </source>
</evidence>
<dbReference type="AlphaFoldDB" id="A0A101N0R1"/>
<dbReference type="PANTHER" id="PTHR23050">
    <property type="entry name" value="CALCIUM BINDING PROTEIN"/>
    <property type="match status" value="1"/>
</dbReference>
<feature type="domain" description="EF-hand" evidence="3">
    <location>
        <begin position="68"/>
        <end position="91"/>
    </location>
</feature>
<dbReference type="STRING" id="67285.AQI88_41815"/>
<evidence type="ECO:0000256" key="1">
    <source>
        <dbReference type="ARBA" id="ARBA00022737"/>
    </source>
</evidence>
<protein>
    <recommendedName>
        <fullName evidence="3">EF-hand domain-containing protein</fullName>
    </recommendedName>
</protein>
<sequence>MSQTFLERKIARCFDLLDRNSDGDLSRDDCVALARAAADASGFAAESADARRVHDAYIRLWEVLLAPMDSDGNGRISRDEYVTAVTGLSADPDGYADSLGVAVDAFVEAGDADRDGRLSQPEFWALYRATFPSLGREEIVDAFRHLDRNGDGHLTRQELSQSIREYLLSEDVNAPGNWFLGRVDI</sequence>
<evidence type="ECO:0000259" key="3">
    <source>
        <dbReference type="PROSITE" id="PS50222"/>
    </source>
</evidence>
<dbReference type="Pfam" id="PF13202">
    <property type="entry name" value="EF-hand_5"/>
    <property type="match status" value="1"/>
</dbReference>
<dbReference type="InterPro" id="IPR011992">
    <property type="entry name" value="EF-hand-dom_pair"/>
</dbReference>
<dbReference type="Pfam" id="PF13405">
    <property type="entry name" value="EF-hand_6"/>
    <property type="match status" value="1"/>
</dbReference>
<comment type="caution">
    <text evidence="4">The sequence shown here is derived from an EMBL/GenBank/DDBJ whole genome shotgun (WGS) entry which is preliminary data.</text>
</comment>
<keyword evidence="1" id="KW-0677">Repeat</keyword>
<proteinExistence type="predicted"/>
<dbReference type="EMBL" id="LMWL01000123">
    <property type="protein sequence ID" value="KUM84451.1"/>
    <property type="molecule type" value="Genomic_DNA"/>
</dbReference>
<dbReference type="SMART" id="SM00054">
    <property type="entry name" value="EFh"/>
    <property type="match status" value="4"/>
</dbReference>
<dbReference type="PROSITE" id="PS50222">
    <property type="entry name" value="EF_HAND_2"/>
    <property type="match status" value="3"/>
</dbReference>
<dbReference type="OrthoDB" id="465673at2"/>
<dbReference type="Proteomes" id="UP000054241">
    <property type="component" value="Unassembled WGS sequence"/>
</dbReference>
<dbReference type="InterPro" id="IPR002048">
    <property type="entry name" value="EF_hand_dom"/>
</dbReference>
<dbReference type="InterPro" id="IPR018247">
    <property type="entry name" value="EF_Hand_1_Ca_BS"/>
</dbReference>
<dbReference type="GO" id="GO:0005509">
    <property type="term" value="F:calcium ion binding"/>
    <property type="evidence" value="ECO:0007669"/>
    <property type="project" value="InterPro"/>
</dbReference>
<evidence type="ECO:0000256" key="2">
    <source>
        <dbReference type="ARBA" id="ARBA00022837"/>
    </source>
</evidence>
<dbReference type="SUPFAM" id="SSF47473">
    <property type="entry name" value="EF-hand"/>
    <property type="match status" value="1"/>
</dbReference>
<dbReference type="Pfam" id="PF13499">
    <property type="entry name" value="EF-hand_7"/>
    <property type="match status" value="1"/>
</dbReference>
<name>A0A101N0R1_9ACTN</name>
<keyword evidence="5" id="KW-1185">Reference proteome</keyword>
<dbReference type="PROSITE" id="PS00018">
    <property type="entry name" value="EF_HAND_1"/>
    <property type="match status" value="3"/>
</dbReference>
<gene>
    <name evidence="4" type="ORF">AQI88_41815</name>
</gene>
<accession>A0A101N0R1</accession>
<dbReference type="Gene3D" id="1.10.238.10">
    <property type="entry name" value="EF-hand"/>
    <property type="match status" value="1"/>
</dbReference>
<evidence type="ECO:0000313" key="4">
    <source>
        <dbReference type="EMBL" id="KUM84451.1"/>
    </source>
</evidence>
<feature type="domain" description="EF-hand" evidence="3">
    <location>
        <begin position="134"/>
        <end position="169"/>
    </location>
</feature>
<keyword evidence="2" id="KW-0106">Calcium</keyword>
<reference evidence="4 5" key="1">
    <citation type="submission" date="2015-10" db="EMBL/GenBank/DDBJ databases">
        <title>Draft genome sequence of Streptomyces cellostaticus DSM 40189, type strain for the species Streptomyces cellostaticus.</title>
        <authorList>
            <person name="Ruckert C."/>
            <person name="Winkler A."/>
            <person name="Kalinowski J."/>
            <person name="Kampfer P."/>
            <person name="Glaeser S."/>
        </authorList>
    </citation>
    <scope>NUCLEOTIDE SEQUENCE [LARGE SCALE GENOMIC DNA]</scope>
    <source>
        <strain evidence="4 5">DSM 40189</strain>
    </source>
</reference>
<feature type="domain" description="EF-hand" evidence="3">
    <location>
        <begin position="5"/>
        <end position="40"/>
    </location>
</feature>
<dbReference type="RefSeq" id="WP_067011037.1">
    <property type="nucleotide sequence ID" value="NZ_BNDU01000002.1"/>
</dbReference>
<dbReference type="InterPro" id="IPR050145">
    <property type="entry name" value="Centrin_CML-like"/>
</dbReference>
<organism evidence="4 5">
    <name type="scientific">Streptomyces cellostaticus</name>
    <dbReference type="NCBI Taxonomy" id="67285"/>
    <lineage>
        <taxon>Bacteria</taxon>
        <taxon>Bacillati</taxon>
        <taxon>Actinomycetota</taxon>
        <taxon>Actinomycetes</taxon>
        <taxon>Kitasatosporales</taxon>
        <taxon>Streptomycetaceae</taxon>
        <taxon>Streptomyces</taxon>
    </lineage>
</organism>